<evidence type="ECO:0000259" key="1">
    <source>
        <dbReference type="Pfam" id="PF00535"/>
    </source>
</evidence>
<dbReference type="SUPFAM" id="SSF53448">
    <property type="entry name" value="Nucleotide-diphospho-sugar transferases"/>
    <property type="match status" value="1"/>
</dbReference>
<sequence>MKKDLKDIMLEGKSKTPLKVSVIIPVYNDSYRLEACLRALSVQSYPKHLYEVVVVDNGSNDLPEKVADCYKGVILTKEERPGSYQARNRGIHLAQGEILAFTDSDCIPDKDWISAGVACLVEAEKTGIVGGSIQFFFNDNLNPSVPELYDSITYLQQKDAITLKKFAATANMFTWKEVMRHAGLFDVTLKSGGDREWGQRASALGYYLAYAPEAVVLHPARKSFSQIYKRNIRINGGHHQLRKRLREGKSDITVLLSELARDLCPPVRFGFRIINDERVPGLRNKLLVTCFHMLIKMGNAGARVSHQMGREPSRA</sequence>
<dbReference type="OrthoDB" id="9809116at2"/>
<dbReference type="AlphaFoldDB" id="D6SKU6"/>
<protein>
    <submittedName>
        <fullName evidence="2">Glycosyl transferase family 2</fullName>
    </submittedName>
</protein>
<dbReference type="Gene3D" id="3.90.550.10">
    <property type="entry name" value="Spore Coat Polysaccharide Biosynthesis Protein SpsA, Chain A"/>
    <property type="match status" value="1"/>
</dbReference>
<organism evidence="2 3">
    <name type="scientific">Desulfonatronospira thiodismutans ASO3-1</name>
    <dbReference type="NCBI Taxonomy" id="555779"/>
    <lineage>
        <taxon>Bacteria</taxon>
        <taxon>Pseudomonadati</taxon>
        <taxon>Thermodesulfobacteriota</taxon>
        <taxon>Desulfovibrionia</taxon>
        <taxon>Desulfovibrionales</taxon>
        <taxon>Desulfonatronovibrionaceae</taxon>
        <taxon>Desulfonatronospira</taxon>
    </lineage>
</organism>
<dbReference type="CDD" id="cd00761">
    <property type="entry name" value="Glyco_tranf_GTA_type"/>
    <property type="match status" value="1"/>
</dbReference>
<dbReference type="InterPro" id="IPR050834">
    <property type="entry name" value="Glycosyltransf_2"/>
</dbReference>
<feature type="domain" description="Glycosyltransferase 2-like" evidence="1">
    <location>
        <begin position="21"/>
        <end position="156"/>
    </location>
</feature>
<gene>
    <name evidence="2" type="ORF">Dthio_PD2722</name>
</gene>
<dbReference type="Pfam" id="PF00535">
    <property type="entry name" value="Glycos_transf_2"/>
    <property type="match status" value="1"/>
</dbReference>
<dbReference type="InterPro" id="IPR001173">
    <property type="entry name" value="Glyco_trans_2-like"/>
</dbReference>
<dbReference type="InterPro" id="IPR029044">
    <property type="entry name" value="Nucleotide-diphossugar_trans"/>
</dbReference>
<keyword evidence="2" id="KW-0808">Transferase</keyword>
<evidence type="ECO:0000313" key="3">
    <source>
        <dbReference type="Proteomes" id="UP000005496"/>
    </source>
</evidence>
<comment type="caution">
    <text evidence="2">The sequence shown here is derived from an EMBL/GenBank/DDBJ whole genome shotgun (WGS) entry which is preliminary data.</text>
</comment>
<dbReference type="EMBL" id="ACJN02000001">
    <property type="protein sequence ID" value="EFI35307.1"/>
    <property type="molecule type" value="Genomic_DNA"/>
</dbReference>
<evidence type="ECO:0000313" key="2">
    <source>
        <dbReference type="EMBL" id="EFI35307.1"/>
    </source>
</evidence>
<dbReference type="GO" id="GO:0016740">
    <property type="term" value="F:transferase activity"/>
    <property type="evidence" value="ECO:0007669"/>
    <property type="project" value="UniProtKB-KW"/>
</dbReference>
<name>D6SKU6_9BACT</name>
<dbReference type="RefSeq" id="WP_008868439.1">
    <property type="nucleotide sequence ID" value="NZ_ACJN02000001.1"/>
</dbReference>
<proteinExistence type="predicted"/>
<dbReference type="Proteomes" id="UP000005496">
    <property type="component" value="Unassembled WGS sequence"/>
</dbReference>
<keyword evidence="3" id="KW-1185">Reference proteome</keyword>
<dbReference type="PANTHER" id="PTHR43685:SF2">
    <property type="entry name" value="GLYCOSYLTRANSFERASE 2-LIKE DOMAIN-CONTAINING PROTEIN"/>
    <property type="match status" value="1"/>
</dbReference>
<dbReference type="PANTHER" id="PTHR43685">
    <property type="entry name" value="GLYCOSYLTRANSFERASE"/>
    <property type="match status" value="1"/>
</dbReference>
<dbReference type="eggNOG" id="COG1215">
    <property type="taxonomic scope" value="Bacteria"/>
</dbReference>
<accession>D6SKU6</accession>
<reference evidence="2" key="1">
    <citation type="submission" date="2010-05" db="EMBL/GenBank/DDBJ databases">
        <title>The draft genome of Desulfonatronospira thiodismutans ASO3-1.</title>
        <authorList>
            <consortium name="US DOE Joint Genome Institute (JGI-PGF)"/>
            <person name="Lucas S."/>
            <person name="Copeland A."/>
            <person name="Lapidus A."/>
            <person name="Cheng J.-F."/>
            <person name="Bruce D."/>
            <person name="Goodwin L."/>
            <person name="Pitluck S."/>
            <person name="Chertkov O."/>
            <person name="Brettin T."/>
            <person name="Detter J.C."/>
            <person name="Han C."/>
            <person name="Land M.L."/>
            <person name="Hauser L."/>
            <person name="Kyrpides N."/>
            <person name="Mikhailova N."/>
            <person name="Muyzer G."/>
            <person name="Woyke T."/>
        </authorList>
    </citation>
    <scope>NUCLEOTIDE SEQUENCE [LARGE SCALE GENOMIC DNA]</scope>
    <source>
        <strain evidence="2">ASO3-1</strain>
    </source>
</reference>